<evidence type="ECO:0000313" key="1">
    <source>
        <dbReference type="EMBL" id="GAA0390160.1"/>
    </source>
</evidence>
<name>A0ABP3I4Q4_9BACL</name>
<gene>
    <name evidence="1" type="ORF">GCM10008933_21320</name>
</gene>
<accession>A0ABP3I4Q4</accession>
<dbReference type="Proteomes" id="UP001500340">
    <property type="component" value="Unassembled WGS sequence"/>
</dbReference>
<evidence type="ECO:0000313" key="2">
    <source>
        <dbReference type="Proteomes" id="UP001500340"/>
    </source>
</evidence>
<dbReference type="EMBL" id="BAAACX010000009">
    <property type="protein sequence ID" value="GAA0390160.1"/>
    <property type="molecule type" value="Genomic_DNA"/>
</dbReference>
<protein>
    <submittedName>
        <fullName evidence="1">Uncharacterized protein</fullName>
    </submittedName>
</protein>
<organism evidence="1 2">
    <name type="scientific">Paenibacillus motobuensis</name>
    <dbReference type="NCBI Taxonomy" id="295324"/>
    <lineage>
        <taxon>Bacteria</taxon>
        <taxon>Bacillati</taxon>
        <taxon>Bacillota</taxon>
        <taxon>Bacilli</taxon>
        <taxon>Bacillales</taxon>
        <taxon>Paenibacillaceae</taxon>
        <taxon>Paenibacillus</taxon>
    </lineage>
</organism>
<sequence>MDLNREVLAAEALAAGQAAEHNLQMITREPERMVSSKKLVDGITYLNTMIKFAEAEVQMKNDRRPGQSRLRTHLKNLVVFILRDDSQKGKGEIA</sequence>
<reference evidence="2" key="1">
    <citation type="journal article" date="2019" name="Int. J. Syst. Evol. Microbiol.">
        <title>The Global Catalogue of Microorganisms (GCM) 10K type strain sequencing project: providing services to taxonomists for standard genome sequencing and annotation.</title>
        <authorList>
            <consortium name="The Broad Institute Genomics Platform"/>
            <consortium name="The Broad Institute Genome Sequencing Center for Infectious Disease"/>
            <person name="Wu L."/>
            <person name="Ma J."/>
        </authorList>
    </citation>
    <scope>NUCLEOTIDE SEQUENCE [LARGE SCALE GENOMIC DNA]</scope>
    <source>
        <strain evidence="2">JCM 12774</strain>
    </source>
</reference>
<keyword evidence="2" id="KW-1185">Reference proteome</keyword>
<comment type="caution">
    <text evidence="1">The sequence shown here is derived from an EMBL/GenBank/DDBJ whole genome shotgun (WGS) entry which is preliminary data.</text>
</comment>
<proteinExistence type="predicted"/>